<protein>
    <recommendedName>
        <fullName evidence="3">Secreted protein</fullName>
    </recommendedName>
</protein>
<evidence type="ECO:0000313" key="2">
    <source>
        <dbReference type="Proteomes" id="UP001500064"/>
    </source>
</evidence>
<dbReference type="EMBL" id="BAAAMU010000030">
    <property type="protein sequence ID" value="GAA1641906.1"/>
    <property type="molecule type" value="Genomic_DNA"/>
</dbReference>
<comment type="caution">
    <text evidence="1">The sequence shown here is derived from an EMBL/GenBank/DDBJ whole genome shotgun (WGS) entry which is preliminary data.</text>
</comment>
<evidence type="ECO:0008006" key="3">
    <source>
        <dbReference type="Google" id="ProtNLM"/>
    </source>
</evidence>
<gene>
    <name evidence="1" type="ORF">GCM10009733_043670</name>
</gene>
<dbReference type="RefSeq" id="WP_346107380.1">
    <property type="nucleotide sequence ID" value="NZ_BAAAMU010000030.1"/>
</dbReference>
<evidence type="ECO:0000313" key="1">
    <source>
        <dbReference type="EMBL" id="GAA1641906.1"/>
    </source>
</evidence>
<organism evidence="1 2">
    <name type="scientific">Nonomuraea maheshkhaliensis</name>
    <dbReference type="NCBI Taxonomy" id="419590"/>
    <lineage>
        <taxon>Bacteria</taxon>
        <taxon>Bacillati</taxon>
        <taxon>Actinomycetota</taxon>
        <taxon>Actinomycetes</taxon>
        <taxon>Streptosporangiales</taxon>
        <taxon>Streptosporangiaceae</taxon>
        <taxon>Nonomuraea</taxon>
    </lineage>
</organism>
<sequence length="72" mass="7352">MPLSNHSLIRATALASGLLLAAALFLAITVASGKATAAARSHATVCADVAATHDLWTGTRCLLAPVIIVDRE</sequence>
<keyword evidence="2" id="KW-1185">Reference proteome</keyword>
<dbReference type="Proteomes" id="UP001500064">
    <property type="component" value="Unassembled WGS sequence"/>
</dbReference>
<proteinExistence type="predicted"/>
<reference evidence="2" key="1">
    <citation type="journal article" date="2019" name="Int. J. Syst. Evol. Microbiol.">
        <title>The Global Catalogue of Microorganisms (GCM) 10K type strain sequencing project: providing services to taxonomists for standard genome sequencing and annotation.</title>
        <authorList>
            <consortium name="The Broad Institute Genomics Platform"/>
            <consortium name="The Broad Institute Genome Sequencing Center for Infectious Disease"/>
            <person name="Wu L."/>
            <person name="Ma J."/>
        </authorList>
    </citation>
    <scope>NUCLEOTIDE SEQUENCE [LARGE SCALE GENOMIC DNA]</scope>
    <source>
        <strain evidence="2">JCM 13929</strain>
    </source>
</reference>
<name>A0ABP4RBY0_9ACTN</name>
<accession>A0ABP4RBY0</accession>